<accession>A0A0G0RCY0</accession>
<gene>
    <name evidence="12" type="ORF">UT84_C0013G0013</name>
</gene>
<dbReference type="GO" id="GO:0016829">
    <property type="term" value="F:lyase activity"/>
    <property type="evidence" value="ECO:0007669"/>
    <property type="project" value="UniProtKB-KW"/>
</dbReference>
<evidence type="ECO:0000256" key="10">
    <source>
        <dbReference type="ARBA" id="ARBA00047838"/>
    </source>
</evidence>
<dbReference type="PANTHER" id="PTHR21235:SF2">
    <property type="entry name" value="IMIDAZOLE GLYCEROL PHOSPHATE SYNTHASE HISHF"/>
    <property type="match status" value="1"/>
</dbReference>
<keyword evidence="5 11" id="KW-0028">Amino-acid biosynthesis</keyword>
<dbReference type="CDD" id="cd04731">
    <property type="entry name" value="HisF"/>
    <property type="match status" value="1"/>
</dbReference>
<comment type="similarity">
    <text evidence="2 11">Belongs to the HisA/HisF family.</text>
</comment>
<dbReference type="GO" id="GO:0000107">
    <property type="term" value="F:imidazoleglycerol-phosphate synthase activity"/>
    <property type="evidence" value="ECO:0007669"/>
    <property type="project" value="InterPro"/>
</dbReference>
<dbReference type="Proteomes" id="UP000034531">
    <property type="component" value="Unassembled WGS sequence"/>
</dbReference>
<evidence type="ECO:0000256" key="5">
    <source>
        <dbReference type="ARBA" id="ARBA00022605"/>
    </source>
</evidence>
<dbReference type="PATRIC" id="fig|1618405.3.peg.574"/>
<dbReference type="GO" id="GO:0000105">
    <property type="term" value="P:L-histidine biosynthetic process"/>
    <property type="evidence" value="ECO:0007669"/>
    <property type="project" value="UniProtKB-UniPathway"/>
</dbReference>
<evidence type="ECO:0000313" key="12">
    <source>
        <dbReference type="EMBL" id="KKR50243.1"/>
    </source>
</evidence>
<dbReference type="PANTHER" id="PTHR21235">
    <property type="entry name" value="IMIDAZOLE GLYCEROL PHOSPHATE SYNTHASE SUBUNIT HISF/H IGP SYNTHASE SUBUNIT HISF/H"/>
    <property type="match status" value="1"/>
</dbReference>
<proteinExistence type="inferred from homology"/>
<sequence>MKNNQSIKKSSKKNIRIIPRLDIKGPNVVKGINLEGLRVVGDPVELAYKYYNDGADEILYLDIVASLYQRNFDFDLLKSVSKKIFVPTTVGGGIRSLNDITNALRAGADKIAINTYAVHHPEFIAEAVHKFGSQCIALSVEAKKTNDGHWETYTDGGREKTDIDSIEWIKKSISLGVGEIIITSIDQDGAKRGFNLELTNKVIAISPVPVIVCGGAGSLDSVKKMVETCHPEAISAASVFHYRDYSISDLKRYLKQNGYNVRL</sequence>
<evidence type="ECO:0000256" key="8">
    <source>
        <dbReference type="ARBA" id="ARBA00025475"/>
    </source>
</evidence>
<comment type="pathway">
    <text evidence="1">Amino-acid biosynthesis; L-histidine biosynthesis; L-histidine from 5-phospho-alpha-D-ribose 1-diphosphate: step 5/9.</text>
</comment>
<keyword evidence="6 11" id="KW-0368">Histidine biosynthesis</keyword>
<dbReference type="InterPro" id="IPR006062">
    <property type="entry name" value="His_biosynth"/>
</dbReference>
<evidence type="ECO:0000256" key="9">
    <source>
        <dbReference type="ARBA" id="ARBA00030264"/>
    </source>
</evidence>
<dbReference type="SUPFAM" id="SSF51366">
    <property type="entry name" value="Ribulose-phoshate binding barrel"/>
    <property type="match status" value="1"/>
</dbReference>
<comment type="function">
    <text evidence="8">IGPS catalyzes the conversion of PRFAR and glutamine to IGP, AICAR and glutamate. The HisF subunit catalyzes the cyclization activity that produces IGP and AICAR from PRFAR using the ammonia provided by the HisH subunit.</text>
</comment>
<evidence type="ECO:0000256" key="6">
    <source>
        <dbReference type="ARBA" id="ARBA00023102"/>
    </source>
</evidence>
<evidence type="ECO:0000256" key="3">
    <source>
        <dbReference type="ARBA" id="ARBA00011152"/>
    </source>
</evidence>
<dbReference type="AlphaFoldDB" id="A0A0G0RCY0"/>
<evidence type="ECO:0000313" key="13">
    <source>
        <dbReference type="Proteomes" id="UP000034531"/>
    </source>
</evidence>
<evidence type="ECO:0000256" key="7">
    <source>
        <dbReference type="ARBA" id="ARBA00023239"/>
    </source>
</evidence>
<evidence type="ECO:0000256" key="1">
    <source>
        <dbReference type="ARBA" id="ARBA00005091"/>
    </source>
</evidence>
<dbReference type="Pfam" id="PF00977">
    <property type="entry name" value="His_biosynth"/>
    <property type="match status" value="1"/>
</dbReference>
<comment type="caution">
    <text evidence="12">The sequence shown here is derived from an EMBL/GenBank/DDBJ whole genome shotgun (WGS) entry which is preliminary data.</text>
</comment>
<protein>
    <recommendedName>
        <fullName evidence="4">imidazole glycerol-phosphate synthase</fullName>
        <ecNumber evidence="4">4.3.2.10</ecNumber>
    </recommendedName>
    <alternativeName>
        <fullName evidence="9">IGP synthase cyclase subunit</fullName>
    </alternativeName>
</protein>
<evidence type="ECO:0000256" key="11">
    <source>
        <dbReference type="RuleBase" id="RU003657"/>
    </source>
</evidence>
<keyword evidence="7" id="KW-0456">Lyase</keyword>
<dbReference type="UniPathway" id="UPA00031">
    <property type="reaction ID" value="UER00010"/>
</dbReference>
<evidence type="ECO:0000256" key="2">
    <source>
        <dbReference type="ARBA" id="ARBA00009667"/>
    </source>
</evidence>
<dbReference type="InterPro" id="IPR013785">
    <property type="entry name" value="Aldolase_TIM"/>
</dbReference>
<dbReference type="EC" id="4.3.2.10" evidence="4"/>
<dbReference type="InterPro" id="IPR011060">
    <property type="entry name" value="RibuloseP-bd_barrel"/>
</dbReference>
<dbReference type="InterPro" id="IPR004651">
    <property type="entry name" value="HisF"/>
</dbReference>
<comment type="catalytic activity">
    <reaction evidence="10">
        <text>5-[(5-phospho-1-deoxy-D-ribulos-1-ylimino)methylamino]-1-(5-phospho-beta-D-ribosyl)imidazole-4-carboxamide + L-glutamine = D-erythro-1-(imidazol-4-yl)glycerol 3-phosphate + 5-amino-1-(5-phospho-beta-D-ribosyl)imidazole-4-carboxamide + L-glutamate + H(+)</text>
        <dbReference type="Rhea" id="RHEA:24793"/>
        <dbReference type="ChEBI" id="CHEBI:15378"/>
        <dbReference type="ChEBI" id="CHEBI:29985"/>
        <dbReference type="ChEBI" id="CHEBI:58278"/>
        <dbReference type="ChEBI" id="CHEBI:58359"/>
        <dbReference type="ChEBI" id="CHEBI:58475"/>
        <dbReference type="ChEBI" id="CHEBI:58525"/>
        <dbReference type="EC" id="4.3.2.10"/>
    </reaction>
</comment>
<dbReference type="EMBL" id="LBYI01000013">
    <property type="protein sequence ID" value="KKR50243.1"/>
    <property type="molecule type" value="Genomic_DNA"/>
</dbReference>
<dbReference type="InterPro" id="IPR050064">
    <property type="entry name" value="IGPS_HisA/HisF"/>
</dbReference>
<reference evidence="12 13" key="1">
    <citation type="journal article" date="2015" name="Nature">
        <title>rRNA introns, odd ribosomes, and small enigmatic genomes across a large radiation of phyla.</title>
        <authorList>
            <person name="Brown C.T."/>
            <person name="Hug L.A."/>
            <person name="Thomas B.C."/>
            <person name="Sharon I."/>
            <person name="Castelle C.J."/>
            <person name="Singh A."/>
            <person name="Wilkins M.J."/>
            <person name="Williams K.H."/>
            <person name="Banfield J.F."/>
        </authorList>
    </citation>
    <scope>NUCLEOTIDE SEQUENCE [LARGE SCALE GENOMIC DNA]</scope>
</reference>
<organism evidence="12 13">
    <name type="scientific">Candidatus Curtissbacteria bacterium GW2011_GWA1_40_16</name>
    <dbReference type="NCBI Taxonomy" id="1618405"/>
    <lineage>
        <taxon>Bacteria</taxon>
        <taxon>Candidatus Curtissiibacteriota</taxon>
    </lineage>
</organism>
<evidence type="ECO:0000256" key="4">
    <source>
        <dbReference type="ARBA" id="ARBA00012809"/>
    </source>
</evidence>
<name>A0A0G0RCY0_9BACT</name>
<dbReference type="Gene3D" id="3.20.20.70">
    <property type="entry name" value="Aldolase class I"/>
    <property type="match status" value="1"/>
</dbReference>
<comment type="subunit">
    <text evidence="3">Heterodimer of HisH and HisF.</text>
</comment>